<dbReference type="InterPro" id="IPR001353">
    <property type="entry name" value="Proteasome_sua/b"/>
</dbReference>
<dbReference type="InterPro" id="IPR029055">
    <property type="entry name" value="Ntn_hydrolases_N"/>
</dbReference>
<comment type="caution">
    <text evidence="1">The sequence shown here is derived from an EMBL/GenBank/DDBJ whole genome shotgun (WGS) entry which is preliminary data.</text>
</comment>
<sequence>MTYGLGLFLEDGFVVTADTRSNAGVDHIATISKISAFQNADERVMVLASAGNLATTQAVVTILNQRLGQGGNPTNLFDAATMFDATKMVGSVLREVMSANAQHVQAYGDPSASFLFAGQIAGGPHRLFLIYPAGNFIEASPDTPYLQIGEVKYGKPILDRAMQFRTSLSEAVKLTLLSFDATVRSNLSVAPPFDMVIYRAGSLGPIQVRRVEMEDPYFVNIRNSYSDAIRQAVRDLAPADWPEIA</sequence>
<dbReference type="InterPro" id="IPR016545">
    <property type="entry name" value="UCP009120_prtse"/>
</dbReference>
<dbReference type="GO" id="GO:0051603">
    <property type="term" value="P:proteolysis involved in protein catabolic process"/>
    <property type="evidence" value="ECO:0007669"/>
    <property type="project" value="InterPro"/>
</dbReference>
<proteinExistence type="predicted"/>
<dbReference type="Proteomes" id="UP000229498">
    <property type="component" value="Unassembled WGS sequence"/>
</dbReference>
<dbReference type="SUPFAM" id="SSF56235">
    <property type="entry name" value="N-terminal nucleophile aminohydrolases (Ntn hydrolases)"/>
    <property type="match status" value="1"/>
</dbReference>
<dbReference type="RefSeq" id="WP_109794872.1">
    <property type="nucleotide sequence ID" value="NZ_PHIG01000052.1"/>
</dbReference>
<dbReference type="EMBL" id="PHIG01000052">
    <property type="protein sequence ID" value="PJK27947.1"/>
    <property type="molecule type" value="Genomic_DNA"/>
</dbReference>
<accession>A0A2M9FWW1</accession>
<keyword evidence="2" id="KW-1185">Reference proteome</keyword>
<dbReference type="PIRSF" id="PIRSF009120">
    <property type="entry name" value="UCP009120_prtse"/>
    <property type="match status" value="1"/>
</dbReference>
<name>A0A2M9FWW1_9PROT</name>
<protein>
    <submittedName>
        <fullName evidence="1">Peptidase</fullName>
    </submittedName>
</protein>
<reference evidence="1 2" key="1">
    <citation type="submission" date="2017-11" db="EMBL/GenBank/DDBJ databases">
        <title>Draft genome sequence of Rhizobiales bacterium SY3-13.</title>
        <authorList>
            <person name="Sun C."/>
        </authorList>
    </citation>
    <scope>NUCLEOTIDE SEQUENCE [LARGE SCALE GENOMIC DNA]</scope>
    <source>
        <strain evidence="1 2">SY3-13</strain>
    </source>
</reference>
<evidence type="ECO:0000313" key="1">
    <source>
        <dbReference type="EMBL" id="PJK27947.1"/>
    </source>
</evidence>
<gene>
    <name evidence="1" type="ORF">CVT23_19630</name>
</gene>
<dbReference type="AlphaFoldDB" id="A0A2M9FWW1"/>
<dbReference type="Pfam" id="PF00227">
    <property type="entry name" value="Proteasome"/>
    <property type="match status" value="1"/>
</dbReference>
<organism evidence="1 2">
    <name type="scientific">Minwuia thermotolerans</name>
    <dbReference type="NCBI Taxonomy" id="2056226"/>
    <lineage>
        <taxon>Bacteria</taxon>
        <taxon>Pseudomonadati</taxon>
        <taxon>Pseudomonadota</taxon>
        <taxon>Alphaproteobacteria</taxon>
        <taxon>Minwuiales</taxon>
        <taxon>Minwuiaceae</taxon>
        <taxon>Minwuia</taxon>
    </lineage>
</organism>
<dbReference type="OrthoDB" id="9786336at2"/>
<evidence type="ECO:0000313" key="2">
    <source>
        <dbReference type="Proteomes" id="UP000229498"/>
    </source>
</evidence>
<dbReference type="GO" id="GO:0005839">
    <property type="term" value="C:proteasome core complex"/>
    <property type="evidence" value="ECO:0007669"/>
    <property type="project" value="InterPro"/>
</dbReference>
<dbReference type="Gene3D" id="3.60.20.10">
    <property type="entry name" value="Glutamine Phosphoribosylpyrophosphate, subunit 1, domain 1"/>
    <property type="match status" value="1"/>
</dbReference>